<comment type="similarity">
    <text evidence="1">Belongs to the leucine-binding protein family.</text>
</comment>
<dbReference type="GO" id="GO:0006865">
    <property type="term" value="P:amino acid transport"/>
    <property type="evidence" value="ECO:0007669"/>
    <property type="project" value="UniProtKB-KW"/>
</dbReference>
<dbReference type="PANTHER" id="PTHR30483:SF6">
    <property type="entry name" value="PERIPLASMIC BINDING PROTEIN OF ABC TRANSPORTER FOR NATURAL AMINO ACIDS"/>
    <property type="match status" value="1"/>
</dbReference>
<dbReference type="Proteomes" id="UP000243002">
    <property type="component" value="Unassembled WGS sequence"/>
</dbReference>
<keyword evidence="2" id="KW-0813">Transport</keyword>
<accession>A0A2P7MVF1</accession>
<name>A0A2P7MVF1_9CYAN</name>
<dbReference type="Pfam" id="PF13458">
    <property type="entry name" value="Peripla_BP_6"/>
    <property type="match status" value="1"/>
</dbReference>
<feature type="signal peptide" evidence="5">
    <location>
        <begin position="1"/>
        <end position="31"/>
    </location>
</feature>
<dbReference type="PRINTS" id="PR00337">
    <property type="entry name" value="LEUILEVALBP"/>
</dbReference>
<gene>
    <name evidence="7" type="ORF">C7K55_07485</name>
</gene>
<dbReference type="AlphaFoldDB" id="A0A2P7MVF1"/>
<evidence type="ECO:0000256" key="1">
    <source>
        <dbReference type="ARBA" id="ARBA00010062"/>
    </source>
</evidence>
<evidence type="ECO:0000256" key="2">
    <source>
        <dbReference type="ARBA" id="ARBA00022448"/>
    </source>
</evidence>
<reference evidence="7 8" key="1">
    <citation type="journal article" date="2018" name="Environ. Microbiol.">
        <title>Ecological and genomic features of two widespread freshwater picocyanobacteria.</title>
        <authorList>
            <person name="Cabello-Yeves P.J."/>
            <person name="Picazo A."/>
            <person name="Camacho A."/>
            <person name="Callieri C."/>
            <person name="Rosselli R."/>
            <person name="Roda-Garcia J.J."/>
            <person name="Coutinho F.H."/>
            <person name="Rodriguez-Valera F."/>
        </authorList>
    </citation>
    <scope>NUCLEOTIDE SEQUENCE [LARGE SCALE GENOMIC DNA]</scope>
    <source>
        <strain evidence="7 8">Tous</strain>
    </source>
</reference>
<evidence type="ECO:0000313" key="7">
    <source>
        <dbReference type="EMBL" id="PSJ05172.1"/>
    </source>
</evidence>
<feature type="domain" description="Leucine-binding protein" evidence="6">
    <location>
        <begin position="48"/>
        <end position="403"/>
    </location>
</feature>
<dbReference type="InterPro" id="IPR000709">
    <property type="entry name" value="Leu_Ile_Val-bd"/>
</dbReference>
<dbReference type="PANTHER" id="PTHR30483">
    <property type="entry name" value="LEUCINE-SPECIFIC-BINDING PROTEIN"/>
    <property type="match status" value="1"/>
</dbReference>
<keyword evidence="4" id="KW-0029">Amino-acid transport</keyword>
<dbReference type="PROSITE" id="PS51257">
    <property type="entry name" value="PROKAR_LIPOPROTEIN"/>
    <property type="match status" value="1"/>
</dbReference>
<dbReference type="InterPro" id="IPR028081">
    <property type="entry name" value="Leu-bd"/>
</dbReference>
<feature type="chain" id="PRO_5015159425" evidence="5">
    <location>
        <begin position="32"/>
        <end position="414"/>
    </location>
</feature>
<dbReference type="EMBL" id="PXXO01000007">
    <property type="protein sequence ID" value="PSJ05172.1"/>
    <property type="molecule type" value="Genomic_DNA"/>
</dbReference>
<dbReference type="Gene3D" id="3.40.50.2300">
    <property type="match status" value="2"/>
</dbReference>
<evidence type="ECO:0000256" key="5">
    <source>
        <dbReference type="SAM" id="SignalP"/>
    </source>
</evidence>
<sequence length="414" mass="43321">MLRSGGLTPAPMKRRLASSLAALLSAAAALSACQGTEDQGPVNLSKGVPVGAVLALTGNANVYGQDQKIGIELSLAALNGAGGVNGKPLSLSIEDGGSAEPSANAAVSLQINRGILALIGPTLSQQSFSAGPIAQRRGVPLVAPSNTATGIPEIGYFISRVSAQSSVIAPLSIAKALQLNPGIRRAAVFYAQDDAYSTAETVIFQQALTAKGLKPVTVQRTQLNDQDFQSQITAALNQKPDLVVLSLQAMDGGNLIRQLRELGYRGAIVVGNGMNTPNIYPICQKYCDGILIAQAYSPELQTPANQRFTAAFAAAQARNPKVSPIPPQLTAQAYTAMQVIGEALARLDRRQPLKGLPLAQARKALMAEILGGTYQTPLGEIRFTPEGEVIQKNFFVAQVRMNAGGKSGRFSLLP</sequence>
<evidence type="ECO:0000256" key="3">
    <source>
        <dbReference type="ARBA" id="ARBA00022729"/>
    </source>
</evidence>
<comment type="caution">
    <text evidence="7">The sequence shown here is derived from an EMBL/GenBank/DDBJ whole genome shotgun (WGS) entry which is preliminary data.</text>
</comment>
<proteinExistence type="inferred from homology"/>
<evidence type="ECO:0000313" key="8">
    <source>
        <dbReference type="Proteomes" id="UP000243002"/>
    </source>
</evidence>
<keyword evidence="3 5" id="KW-0732">Signal</keyword>
<dbReference type="OrthoDB" id="9783240at2"/>
<evidence type="ECO:0000259" key="6">
    <source>
        <dbReference type="Pfam" id="PF13458"/>
    </source>
</evidence>
<dbReference type="SUPFAM" id="SSF53822">
    <property type="entry name" value="Periplasmic binding protein-like I"/>
    <property type="match status" value="1"/>
</dbReference>
<protein>
    <submittedName>
        <fullName evidence="7">Branched-chain amino acid ABC transporter substrate-binding protein</fullName>
    </submittedName>
</protein>
<evidence type="ECO:0000256" key="4">
    <source>
        <dbReference type="ARBA" id="ARBA00022970"/>
    </source>
</evidence>
<keyword evidence="8" id="KW-1185">Reference proteome</keyword>
<dbReference type="InterPro" id="IPR028082">
    <property type="entry name" value="Peripla_BP_I"/>
</dbReference>
<dbReference type="InterPro" id="IPR051010">
    <property type="entry name" value="BCAA_transport"/>
</dbReference>
<organism evidence="7 8">
    <name type="scientific">Cyanobium usitatum str. Tous</name>
    <dbReference type="NCBI Taxonomy" id="2116684"/>
    <lineage>
        <taxon>Bacteria</taxon>
        <taxon>Bacillati</taxon>
        <taxon>Cyanobacteriota</taxon>
        <taxon>Cyanophyceae</taxon>
        <taxon>Synechococcales</taxon>
        <taxon>Prochlorococcaceae</taxon>
        <taxon>Cyanobium</taxon>
    </lineage>
</organism>